<evidence type="ECO:0000256" key="1">
    <source>
        <dbReference type="SAM" id="MobiDB-lite"/>
    </source>
</evidence>
<dbReference type="AlphaFoldDB" id="A0A2W1BIW1"/>
<dbReference type="Proteomes" id="UP000249218">
    <property type="component" value="Unassembled WGS sequence"/>
</dbReference>
<reference evidence="2 3" key="1">
    <citation type="journal article" date="2017" name="BMC Biol.">
        <title>Genomic innovations, transcriptional plasticity and gene loss underlying the evolution and divergence of two highly polyphagous and invasive Helicoverpa pest species.</title>
        <authorList>
            <person name="Pearce S.L."/>
            <person name="Clarke D.F."/>
            <person name="East P.D."/>
            <person name="Elfekih S."/>
            <person name="Gordon K.H."/>
            <person name="Jermiin L.S."/>
            <person name="McGaughran A."/>
            <person name="Oakeshott J.G."/>
            <person name="Papanikolaou A."/>
            <person name="Perera O.P."/>
            <person name="Rane R.V."/>
            <person name="Richards S."/>
            <person name="Tay W.T."/>
            <person name="Walsh T.K."/>
            <person name="Anderson A."/>
            <person name="Anderson C.J."/>
            <person name="Asgari S."/>
            <person name="Board P.G."/>
            <person name="Bretschneider A."/>
            <person name="Campbell P.M."/>
            <person name="Chertemps T."/>
            <person name="Christeller J.T."/>
            <person name="Coppin C.W."/>
            <person name="Downes S.J."/>
            <person name="Duan G."/>
            <person name="Farnsworth C.A."/>
            <person name="Good R.T."/>
            <person name="Han L.B."/>
            <person name="Han Y.C."/>
            <person name="Hatje K."/>
            <person name="Horne I."/>
            <person name="Huang Y.P."/>
            <person name="Hughes D.S."/>
            <person name="Jacquin-Joly E."/>
            <person name="James W."/>
            <person name="Jhangiani S."/>
            <person name="Kollmar M."/>
            <person name="Kuwar S.S."/>
            <person name="Li S."/>
            <person name="Liu N.Y."/>
            <person name="Maibeche M.T."/>
            <person name="Miller J.R."/>
            <person name="Montagne N."/>
            <person name="Perry T."/>
            <person name="Qu J."/>
            <person name="Song S.V."/>
            <person name="Sutton G.G."/>
            <person name="Vogel H."/>
            <person name="Walenz B.P."/>
            <person name="Xu W."/>
            <person name="Zhang H.J."/>
            <person name="Zou Z."/>
            <person name="Batterham P."/>
            <person name="Edwards O.R."/>
            <person name="Feyereisen R."/>
            <person name="Gibbs R.A."/>
            <person name="Heckel D.G."/>
            <person name="McGrath A."/>
            <person name="Robin C."/>
            <person name="Scherer S.E."/>
            <person name="Worley K.C."/>
            <person name="Wu Y.D."/>
        </authorList>
    </citation>
    <scope>NUCLEOTIDE SEQUENCE [LARGE SCALE GENOMIC DNA]</scope>
    <source>
        <strain evidence="2">Harm_GR_Male_#8</strain>
        <tissue evidence="2">Whole organism</tissue>
    </source>
</reference>
<evidence type="ECO:0000313" key="3">
    <source>
        <dbReference type="Proteomes" id="UP000249218"/>
    </source>
</evidence>
<gene>
    <name evidence="2" type="primary">HaOG209948</name>
    <name evidence="2" type="ORF">B5X24_HaOG209948</name>
</gene>
<accession>A0A2W1BIW1</accession>
<evidence type="ECO:0000313" key="2">
    <source>
        <dbReference type="EMBL" id="PZC73177.1"/>
    </source>
</evidence>
<sequence>MPNTAVSTILAHVSKFDVRAHRLAFTTEIPTRHKLQQELSVLSHLKRKPQFSTDHVSSEPKRFKPSTIFCHYCGIAGHRAQLSEEGRQNQTSYQLSHRSQRMASATAVARRDTPRHAAQRQLESSREVQAKVPRVRLRAVIHTRSELKLAKYDLPLVFYVNLVRRIHFVMTLGLNVLSLLKLLLNNSLVSVFVVLSI</sequence>
<dbReference type="EMBL" id="KZ150121">
    <property type="protein sequence ID" value="PZC73177.1"/>
    <property type="molecule type" value="Genomic_DNA"/>
</dbReference>
<proteinExistence type="predicted"/>
<protein>
    <recommendedName>
        <fullName evidence="4">CCHC-type domain-containing protein</fullName>
    </recommendedName>
</protein>
<organism evidence="2 3">
    <name type="scientific">Helicoverpa armigera</name>
    <name type="common">Cotton bollworm</name>
    <name type="synonym">Heliothis armigera</name>
    <dbReference type="NCBI Taxonomy" id="29058"/>
    <lineage>
        <taxon>Eukaryota</taxon>
        <taxon>Metazoa</taxon>
        <taxon>Ecdysozoa</taxon>
        <taxon>Arthropoda</taxon>
        <taxon>Hexapoda</taxon>
        <taxon>Insecta</taxon>
        <taxon>Pterygota</taxon>
        <taxon>Neoptera</taxon>
        <taxon>Endopterygota</taxon>
        <taxon>Lepidoptera</taxon>
        <taxon>Glossata</taxon>
        <taxon>Ditrysia</taxon>
        <taxon>Noctuoidea</taxon>
        <taxon>Noctuidae</taxon>
        <taxon>Heliothinae</taxon>
        <taxon>Helicoverpa</taxon>
    </lineage>
</organism>
<evidence type="ECO:0008006" key="4">
    <source>
        <dbReference type="Google" id="ProtNLM"/>
    </source>
</evidence>
<keyword evidence="3" id="KW-1185">Reference proteome</keyword>
<feature type="region of interest" description="Disordered" evidence="1">
    <location>
        <begin position="104"/>
        <end position="126"/>
    </location>
</feature>
<name>A0A2W1BIW1_HELAM</name>